<dbReference type="HOGENOM" id="CLU_066042_6_2_1"/>
<dbReference type="Proteomes" id="UP000054321">
    <property type="component" value="Unassembled WGS sequence"/>
</dbReference>
<dbReference type="PANTHER" id="PTHR35896:SF3">
    <property type="entry name" value="MAJOR FACILITATOR SUPERFAMILY TRANSPORTER"/>
    <property type="match status" value="1"/>
</dbReference>
<dbReference type="AlphaFoldDB" id="A0A0C3G8D3"/>
<evidence type="ECO:0000313" key="1">
    <source>
        <dbReference type="EMBL" id="KIM92485.1"/>
    </source>
</evidence>
<dbReference type="STRING" id="913774.A0A0C3G8D3"/>
<keyword evidence="2" id="KW-1185">Reference proteome</keyword>
<organism evidence="1 2">
    <name type="scientific">Oidiodendron maius (strain Zn)</name>
    <dbReference type="NCBI Taxonomy" id="913774"/>
    <lineage>
        <taxon>Eukaryota</taxon>
        <taxon>Fungi</taxon>
        <taxon>Dikarya</taxon>
        <taxon>Ascomycota</taxon>
        <taxon>Pezizomycotina</taxon>
        <taxon>Leotiomycetes</taxon>
        <taxon>Leotiomycetes incertae sedis</taxon>
        <taxon>Myxotrichaceae</taxon>
        <taxon>Oidiodendron</taxon>
    </lineage>
</organism>
<proteinExistence type="predicted"/>
<dbReference type="OrthoDB" id="3501153at2759"/>
<dbReference type="InterPro" id="IPR053008">
    <property type="entry name" value="Phomopsin_biosynth_assoc"/>
</dbReference>
<reference evidence="2" key="2">
    <citation type="submission" date="2015-01" db="EMBL/GenBank/DDBJ databases">
        <title>Evolutionary Origins and Diversification of the Mycorrhizal Mutualists.</title>
        <authorList>
            <consortium name="DOE Joint Genome Institute"/>
            <consortium name="Mycorrhizal Genomics Consortium"/>
            <person name="Kohler A."/>
            <person name="Kuo A."/>
            <person name="Nagy L.G."/>
            <person name="Floudas D."/>
            <person name="Copeland A."/>
            <person name="Barry K.W."/>
            <person name="Cichocki N."/>
            <person name="Veneault-Fourrey C."/>
            <person name="LaButti K."/>
            <person name="Lindquist E.A."/>
            <person name="Lipzen A."/>
            <person name="Lundell T."/>
            <person name="Morin E."/>
            <person name="Murat C."/>
            <person name="Riley R."/>
            <person name="Ohm R."/>
            <person name="Sun H."/>
            <person name="Tunlid A."/>
            <person name="Henrissat B."/>
            <person name="Grigoriev I.V."/>
            <person name="Hibbett D.S."/>
            <person name="Martin F."/>
        </authorList>
    </citation>
    <scope>NUCLEOTIDE SEQUENCE [LARGE SCALE GENOMIC DNA]</scope>
    <source>
        <strain evidence="2">Zn</strain>
    </source>
</reference>
<gene>
    <name evidence="1" type="ORF">OIDMADRAFT_72771</name>
</gene>
<sequence>PSRLEPPQFTSCGGTPAEARQRNCSFDLLSFSWQVSECYDSDLLNAFLSYRGVDKPWKYYEDPWNVSSSVEVREVPAEIAALGEQMLYVSWEYHIVHCTFMYMAMHRAYTVRGYIDSHLDDWDHTKHCQRVILKQGMNSEDAFVEGKLRFPECRIV</sequence>
<feature type="non-terminal residue" evidence="1">
    <location>
        <position position="1"/>
    </location>
</feature>
<feature type="non-terminal residue" evidence="1">
    <location>
        <position position="156"/>
    </location>
</feature>
<protein>
    <submittedName>
        <fullName evidence="1">Uncharacterized protein</fullName>
    </submittedName>
</protein>
<evidence type="ECO:0000313" key="2">
    <source>
        <dbReference type="Proteomes" id="UP000054321"/>
    </source>
</evidence>
<dbReference type="EMBL" id="KN832944">
    <property type="protein sequence ID" value="KIM92485.1"/>
    <property type="molecule type" value="Genomic_DNA"/>
</dbReference>
<name>A0A0C3G8D3_OIDMZ</name>
<dbReference type="PANTHER" id="PTHR35896">
    <property type="entry name" value="IG-LIKE DOMAIN-CONTAINING PROTEIN"/>
    <property type="match status" value="1"/>
</dbReference>
<accession>A0A0C3G8D3</accession>
<dbReference type="InParanoid" id="A0A0C3G8D3"/>
<reference evidence="1 2" key="1">
    <citation type="submission" date="2014-04" db="EMBL/GenBank/DDBJ databases">
        <authorList>
            <consortium name="DOE Joint Genome Institute"/>
            <person name="Kuo A."/>
            <person name="Martino E."/>
            <person name="Perotto S."/>
            <person name="Kohler A."/>
            <person name="Nagy L.G."/>
            <person name="Floudas D."/>
            <person name="Copeland A."/>
            <person name="Barry K.W."/>
            <person name="Cichocki N."/>
            <person name="Veneault-Fourrey C."/>
            <person name="LaButti K."/>
            <person name="Lindquist E.A."/>
            <person name="Lipzen A."/>
            <person name="Lundell T."/>
            <person name="Morin E."/>
            <person name="Murat C."/>
            <person name="Sun H."/>
            <person name="Tunlid A."/>
            <person name="Henrissat B."/>
            <person name="Grigoriev I.V."/>
            <person name="Hibbett D.S."/>
            <person name="Martin F."/>
            <person name="Nordberg H.P."/>
            <person name="Cantor M.N."/>
            <person name="Hua S.X."/>
        </authorList>
    </citation>
    <scope>NUCLEOTIDE SEQUENCE [LARGE SCALE GENOMIC DNA]</scope>
    <source>
        <strain evidence="1 2">Zn</strain>
    </source>
</reference>